<organism evidence="2 3">
    <name type="scientific">Oesophagostomum dentatum</name>
    <name type="common">Nodular worm</name>
    <dbReference type="NCBI Taxonomy" id="61180"/>
    <lineage>
        <taxon>Eukaryota</taxon>
        <taxon>Metazoa</taxon>
        <taxon>Ecdysozoa</taxon>
        <taxon>Nematoda</taxon>
        <taxon>Chromadorea</taxon>
        <taxon>Rhabditida</taxon>
        <taxon>Rhabditina</taxon>
        <taxon>Rhabditomorpha</taxon>
        <taxon>Strongyloidea</taxon>
        <taxon>Strongylidae</taxon>
        <taxon>Oesophagostomum</taxon>
    </lineage>
</organism>
<accession>A0A0B1S840</accession>
<protein>
    <recommendedName>
        <fullName evidence="4">BAR domain-containing protein</fullName>
    </recommendedName>
</protein>
<evidence type="ECO:0000313" key="3">
    <source>
        <dbReference type="Proteomes" id="UP000053660"/>
    </source>
</evidence>
<dbReference type="AlphaFoldDB" id="A0A0B1S840"/>
<dbReference type="OrthoDB" id="5835493at2759"/>
<name>A0A0B1S840_OESDE</name>
<evidence type="ECO:0000313" key="2">
    <source>
        <dbReference type="EMBL" id="KHJ79405.1"/>
    </source>
</evidence>
<evidence type="ECO:0000256" key="1">
    <source>
        <dbReference type="SAM" id="MobiDB-lite"/>
    </source>
</evidence>
<dbReference type="EMBL" id="KN605179">
    <property type="protein sequence ID" value="KHJ79405.1"/>
    <property type="molecule type" value="Genomic_DNA"/>
</dbReference>
<sequence length="97" mass="11491">MLKRNLIAAKQELDEAKEDQNRSDTPAKKRVTKKAQKLYDKELKALEQYFNVRLPDMKMEHMKEIEAILLELQSYHDWLASYCRPLTVYKVPQPANL</sequence>
<proteinExistence type="predicted"/>
<keyword evidence="3" id="KW-1185">Reference proteome</keyword>
<reference evidence="2 3" key="1">
    <citation type="submission" date="2014-03" db="EMBL/GenBank/DDBJ databases">
        <title>Draft genome of the hookworm Oesophagostomum dentatum.</title>
        <authorList>
            <person name="Mitreva M."/>
        </authorList>
    </citation>
    <scope>NUCLEOTIDE SEQUENCE [LARGE SCALE GENOMIC DNA]</scope>
    <source>
        <strain evidence="2 3">OD-Hann</strain>
    </source>
</reference>
<gene>
    <name evidence="2" type="ORF">OESDEN_20949</name>
</gene>
<feature type="region of interest" description="Disordered" evidence="1">
    <location>
        <begin position="12"/>
        <end position="33"/>
    </location>
</feature>
<feature type="compositionally biased region" description="Basic and acidic residues" evidence="1">
    <location>
        <begin position="12"/>
        <end position="27"/>
    </location>
</feature>
<dbReference type="Proteomes" id="UP000053660">
    <property type="component" value="Unassembled WGS sequence"/>
</dbReference>
<evidence type="ECO:0008006" key="4">
    <source>
        <dbReference type="Google" id="ProtNLM"/>
    </source>
</evidence>